<dbReference type="Pfam" id="PF11074">
    <property type="entry name" value="DUF2779"/>
    <property type="match status" value="1"/>
</dbReference>
<evidence type="ECO:0000313" key="2">
    <source>
        <dbReference type="EMBL" id="TGK01497.1"/>
    </source>
</evidence>
<protein>
    <submittedName>
        <fullName evidence="2">DUF2779 domain-containing protein</fullName>
    </submittedName>
</protein>
<dbReference type="Proteomes" id="UP000297273">
    <property type="component" value="Unassembled WGS sequence"/>
</dbReference>
<accession>A0A5F1ZUC0</accession>
<evidence type="ECO:0000259" key="1">
    <source>
        <dbReference type="Pfam" id="PF11074"/>
    </source>
</evidence>
<sequence>MDSVQKFLRTTVRRLPFLFPEHLRQKLLFEVLAPYREKELPFLGKSAFQTGQHCELQLWKSVKEPSSDPDFSNQYISHKQKSLLREIANRLYPKAKHAGYKDSVTREMLSQGLPVRGACIRTEFFDVRADFILPADGGWEVITVKASSSAKRSHVSELSFIRMVLEEAGFKVSKTAYLIINSGYHFVEGEVDPNRLFHRKDCSVETEASLVQTKEKAYRLLEILEREKFPSRSSVKHCDHPRSCFFPNACYAEDPPGDLFTLREGKDITYQLWNQGIRNLSDAEINKDFTTRQKIQIEAVKSGKEYINSEALVAFLNRLKFPLYFLDFETINPPVPVYSRTNPFQHVPFLYSLHVLQENLIEEPKEYHYLDDNKKDPRLGILESLSSQIQPGGTVIAFNDNFEKRCLKESTDTYPEYKKWFQSIEPDFMDLAKPFWDYDYYHPDQKGTTSLKTVLPVLTGVDYKDLSIHAGHTANAEFLRIKTEPVLPEERAKVEADLIAYCKMDTFALVLVLRKLAEKLDWRPK</sequence>
<reference evidence="4 5" key="2">
    <citation type="journal article" date="2019" name="PLoS Negl. Trop. Dis.">
        <title>Revisiting the worldwide diversity of Leptospira species in the environment.</title>
        <authorList>
            <person name="Vincent A.T."/>
            <person name="Schiettekatte O."/>
            <person name="Bourhy P."/>
            <person name="Veyrier F.J."/>
            <person name="Picardeau M."/>
        </authorList>
    </citation>
    <scope>NUCLEOTIDE SEQUENCE [LARGE SCALE GENOMIC DNA]</scope>
    <source>
        <strain evidence="4">201702690</strain>
        <strain evidence="2 5">SSW18</strain>
    </source>
</reference>
<evidence type="ECO:0000313" key="4">
    <source>
        <dbReference type="Proteomes" id="UP000297273"/>
    </source>
</evidence>
<evidence type="ECO:0000313" key="5">
    <source>
        <dbReference type="Proteomes" id="UP000297946"/>
    </source>
</evidence>
<dbReference type="EMBL" id="RQER01000006">
    <property type="protein sequence ID" value="TGK01497.1"/>
    <property type="molecule type" value="Genomic_DNA"/>
</dbReference>
<organism evidence="2 5">
    <name type="scientific">Leptospira langatensis</name>
    <dbReference type="NCBI Taxonomy" id="2484983"/>
    <lineage>
        <taxon>Bacteria</taxon>
        <taxon>Pseudomonadati</taxon>
        <taxon>Spirochaetota</taxon>
        <taxon>Spirochaetia</taxon>
        <taxon>Leptospirales</taxon>
        <taxon>Leptospiraceae</taxon>
        <taxon>Leptospira</taxon>
    </lineage>
</organism>
<dbReference type="AlphaFoldDB" id="A0A5F1ZUC0"/>
<feature type="domain" description="DUF2779" evidence="1">
    <location>
        <begin position="324"/>
        <end position="450"/>
    </location>
</feature>
<gene>
    <name evidence="2" type="ORF">EHO57_11285</name>
    <name evidence="3" type="ORF">EHQ53_07585</name>
</gene>
<dbReference type="Proteomes" id="UP000297946">
    <property type="component" value="Unassembled WGS sequence"/>
</dbReference>
<keyword evidence="4" id="KW-1185">Reference proteome</keyword>
<evidence type="ECO:0000313" key="3">
    <source>
        <dbReference type="EMBL" id="TGL42053.1"/>
    </source>
</evidence>
<dbReference type="EMBL" id="RQGC01000004">
    <property type="protein sequence ID" value="TGL42053.1"/>
    <property type="molecule type" value="Genomic_DNA"/>
</dbReference>
<dbReference type="InterPro" id="IPR021301">
    <property type="entry name" value="DUF2779"/>
</dbReference>
<proteinExistence type="predicted"/>
<comment type="caution">
    <text evidence="2">The sequence shown here is derived from an EMBL/GenBank/DDBJ whole genome shotgun (WGS) entry which is preliminary data.</text>
</comment>
<name>A0A5F1ZUC0_9LEPT</name>
<dbReference type="RefSeq" id="WP_135644697.1">
    <property type="nucleotide sequence ID" value="NZ_RQER01000006.1"/>
</dbReference>
<dbReference type="OrthoDB" id="9783873at2"/>
<reference evidence="3" key="1">
    <citation type="submission" date="2018-10" db="EMBL/GenBank/DDBJ databases">
        <authorList>
            <person name="Vincent A.T."/>
            <person name="Schiettekatte O."/>
            <person name="Bourhy P."/>
            <person name="Veyrier F.J."/>
            <person name="Picardeau M."/>
        </authorList>
    </citation>
    <scope>NUCLEOTIDE SEQUENCE</scope>
    <source>
        <strain evidence="3">201702690</strain>
    </source>
</reference>